<evidence type="ECO:0000259" key="3">
    <source>
        <dbReference type="PROSITE" id="PS50181"/>
    </source>
</evidence>
<dbReference type="PANTHER" id="PTHR13318">
    <property type="entry name" value="PARTNER OF PAIRED, ISOFORM B-RELATED"/>
    <property type="match status" value="1"/>
</dbReference>
<dbReference type="InterPro" id="IPR035979">
    <property type="entry name" value="RBD_domain_sf"/>
</dbReference>
<protein>
    <submittedName>
        <fullName evidence="5">F-box domain-containing protein</fullName>
    </submittedName>
</protein>
<reference evidence="5" key="1">
    <citation type="submission" date="2022-11" db="UniProtKB">
        <authorList>
            <consortium name="WormBaseParasite"/>
        </authorList>
    </citation>
    <scope>IDENTIFICATION</scope>
</reference>
<dbReference type="InterPro" id="IPR006553">
    <property type="entry name" value="Leu-rich_rpt_Cys-con_subtyp"/>
</dbReference>
<evidence type="ECO:0000256" key="2">
    <source>
        <dbReference type="SAM" id="MobiDB-lite"/>
    </source>
</evidence>
<accession>A0A915IJ90</accession>
<dbReference type="SUPFAM" id="SSF54928">
    <property type="entry name" value="RNA-binding domain, RBD"/>
    <property type="match status" value="1"/>
</dbReference>
<dbReference type="AlphaFoldDB" id="A0A915IJ90"/>
<dbReference type="SMART" id="SM00367">
    <property type="entry name" value="LRR_CC"/>
    <property type="match status" value="5"/>
</dbReference>
<dbReference type="SMART" id="SM00256">
    <property type="entry name" value="FBOX"/>
    <property type="match status" value="1"/>
</dbReference>
<dbReference type="InterPro" id="IPR001810">
    <property type="entry name" value="F-box_dom"/>
</dbReference>
<evidence type="ECO:0000313" key="4">
    <source>
        <dbReference type="Proteomes" id="UP000887565"/>
    </source>
</evidence>
<dbReference type="GO" id="GO:0003676">
    <property type="term" value="F:nucleic acid binding"/>
    <property type="evidence" value="ECO:0007669"/>
    <property type="project" value="InterPro"/>
</dbReference>
<organism evidence="4 5">
    <name type="scientific">Romanomermis culicivorax</name>
    <name type="common">Nematode worm</name>
    <dbReference type="NCBI Taxonomy" id="13658"/>
    <lineage>
        <taxon>Eukaryota</taxon>
        <taxon>Metazoa</taxon>
        <taxon>Ecdysozoa</taxon>
        <taxon>Nematoda</taxon>
        <taxon>Enoplea</taxon>
        <taxon>Dorylaimia</taxon>
        <taxon>Mermithida</taxon>
        <taxon>Mermithoidea</taxon>
        <taxon>Mermithidae</taxon>
        <taxon>Romanomermis</taxon>
    </lineage>
</organism>
<proteinExistence type="predicted"/>
<dbReference type="OMA" id="CFRSINT"/>
<feature type="region of interest" description="Disordered" evidence="2">
    <location>
        <begin position="85"/>
        <end position="106"/>
    </location>
</feature>
<dbReference type="InterPro" id="IPR032675">
    <property type="entry name" value="LRR_dom_sf"/>
</dbReference>
<dbReference type="Pfam" id="PF12937">
    <property type="entry name" value="F-box-like"/>
    <property type="match status" value="1"/>
</dbReference>
<sequence>MTYLLNQLIIIYRYSEIVFSRKSKGCAYVTFQTIEDAMKALNAAPVELIFYNKMMSVVPSSKSHCLEMADRQGAKDLEYTALSEGESDLASSTSPSTPVPSDPASEKGINQVLNSLPDQVLSKVFSYLNVFDRVRIERTCKRWQELSFDSWSHTPILHLRYHFGMRRSSKALNNNILRSLLHRCGPHLRHLDLCGAVQFLNDYSLVVIAEFCKQLKSLNLTGLKTQWSALKVFAEACGTPLEIITLRDAYFLSENAFWWLCRSCPHLKIVDFGNCAKIATGKCFRSINTDLEVLKLDGCRRLEASAIQELCLRCTKLKMLNLDDCVKIDDHSLSVLSRSLCRLEYLSLKSSQSCSPQSFSYTPAGLKQLKRLENLVSLHFNRNPVVNDSVLYELFGNKPSKLKRFTIPNMGNGQITKQCLNDVFSSPALSLVELDVSFLPINDEIVENIARHLCSTLQVFRLRGSTQINDKSLEILAENCASLSILDLTDCFSISNSSIRKFFYTQRSIPGNGKAYPHDLEEVLLFALSLKQGVPENGYSLMLLSLNSLVDETTTSEDVFEIL</sequence>
<feature type="domain" description="F-box" evidence="3">
    <location>
        <begin position="110"/>
        <end position="154"/>
    </location>
</feature>
<keyword evidence="4" id="KW-1185">Reference proteome</keyword>
<dbReference type="CDD" id="cd00590">
    <property type="entry name" value="RRM_SF"/>
    <property type="match status" value="1"/>
</dbReference>
<evidence type="ECO:0000256" key="1">
    <source>
        <dbReference type="ARBA" id="ARBA00022786"/>
    </source>
</evidence>
<dbReference type="InterPro" id="IPR057207">
    <property type="entry name" value="FBXL15_LRR"/>
</dbReference>
<name>A0A915IJ90_ROMCU</name>
<evidence type="ECO:0000313" key="5">
    <source>
        <dbReference type="WBParaSite" id="nRc.2.0.1.t13924-RA"/>
    </source>
</evidence>
<dbReference type="GO" id="GO:0019005">
    <property type="term" value="C:SCF ubiquitin ligase complex"/>
    <property type="evidence" value="ECO:0007669"/>
    <property type="project" value="TreeGrafter"/>
</dbReference>
<dbReference type="SUPFAM" id="SSF81383">
    <property type="entry name" value="F-box domain"/>
    <property type="match status" value="1"/>
</dbReference>
<dbReference type="Gene3D" id="3.80.10.10">
    <property type="entry name" value="Ribonuclease Inhibitor"/>
    <property type="match status" value="2"/>
</dbReference>
<dbReference type="SUPFAM" id="SSF52047">
    <property type="entry name" value="RNI-like"/>
    <property type="match status" value="1"/>
</dbReference>
<dbReference type="InterPro" id="IPR036047">
    <property type="entry name" value="F-box-like_dom_sf"/>
</dbReference>
<dbReference type="GO" id="GO:0031146">
    <property type="term" value="P:SCF-dependent proteasomal ubiquitin-dependent protein catabolic process"/>
    <property type="evidence" value="ECO:0007669"/>
    <property type="project" value="TreeGrafter"/>
</dbReference>
<keyword evidence="1" id="KW-0833">Ubl conjugation pathway</keyword>
<dbReference type="WBParaSite" id="nRc.2.0.1.t13924-RA">
    <property type="protein sequence ID" value="nRc.2.0.1.t13924-RA"/>
    <property type="gene ID" value="nRc.2.0.1.g13924"/>
</dbReference>
<dbReference type="Proteomes" id="UP000887565">
    <property type="component" value="Unplaced"/>
</dbReference>
<dbReference type="PROSITE" id="PS50181">
    <property type="entry name" value="FBOX"/>
    <property type="match status" value="1"/>
</dbReference>
<dbReference type="Pfam" id="PF25372">
    <property type="entry name" value="DUF7885"/>
    <property type="match status" value="1"/>
</dbReference>